<dbReference type="EMBL" id="JAAGAX010000014">
    <property type="protein sequence ID" value="KAF2293006.1"/>
    <property type="molecule type" value="Genomic_DNA"/>
</dbReference>
<dbReference type="AlphaFoldDB" id="A0A6A6KY51"/>
<gene>
    <name evidence="2" type="ORF">GH714_034923</name>
</gene>
<dbReference type="InterPro" id="IPR000073">
    <property type="entry name" value="AB_hydrolase_1"/>
</dbReference>
<reference evidence="2 3" key="1">
    <citation type="journal article" date="2020" name="Mol. Plant">
        <title>The Chromosome-Based Rubber Tree Genome Provides New Insights into Spurge Genome Evolution and Rubber Biosynthesis.</title>
        <authorList>
            <person name="Liu J."/>
            <person name="Shi C."/>
            <person name="Shi C.C."/>
            <person name="Li W."/>
            <person name="Zhang Q.J."/>
            <person name="Zhang Y."/>
            <person name="Li K."/>
            <person name="Lu H.F."/>
            <person name="Shi C."/>
            <person name="Zhu S.T."/>
            <person name="Xiao Z.Y."/>
            <person name="Nan H."/>
            <person name="Yue Y."/>
            <person name="Zhu X.G."/>
            <person name="Wu Y."/>
            <person name="Hong X.N."/>
            <person name="Fan G.Y."/>
            <person name="Tong Y."/>
            <person name="Zhang D."/>
            <person name="Mao C.L."/>
            <person name="Liu Y.L."/>
            <person name="Hao S.J."/>
            <person name="Liu W.Q."/>
            <person name="Lv M.Q."/>
            <person name="Zhang H.B."/>
            <person name="Liu Y."/>
            <person name="Hu-Tang G.R."/>
            <person name="Wang J.P."/>
            <person name="Wang J.H."/>
            <person name="Sun Y.H."/>
            <person name="Ni S.B."/>
            <person name="Chen W.B."/>
            <person name="Zhang X.C."/>
            <person name="Jiao Y.N."/>
            <person name="Eichler E.E."/>
            <person name="Li G.H."/>
            <person name="Liu X."/>
            <person name="Gao L.Z."/>
        </authorList>
    </citation>
    <scope>NUCLEOTIDE SEQUENCE [LARGE SCALE GENOMIC DNA]</scope>
    <source>
        <strain evidence="3">cv. GT1</strain>
        <tissue evidence="2">Leaf</tissue>
    </source>
</reference>
<organism evidence="2 3">
    <name type="scientific">Hevea brasiliensis</name>
    <name type="common">Para rubber tree</name>
    <name type="synonym">Siphonia brasiliensis</name>
    <dbReference type="NCBI Taxonomy" id="3981"/>
    <lineage>
        <taxon>Eukaryota</taxon>
        <taxon>Viridiplantae</taxon>
        <taxon>Streptophyta</taxon>
        <taxon>Embryophyta</taxon>
        <taxon>Tracheophyta</taxon>
        <taxon>Spermatophyta</taxon>
        <taxon>Magnoliopsida</taxon>
        <taxon>eudicotyledons</taxon>
        <taxon>Gunneridae</taxon>
        <taxon>Pentapetalae</taxon>
        <taxon>rosids</taxon>
        <taxon>fabids</taxon>
        <taxon>Malpighiales</taxon>
        <taxon>Euphorbiaceae</taxon>
        <taxon>Crotonoideae</taxon>
        <taxon>Micrandreae</taxon>
        <taxon>Hevea</taxon>
    </lineage>
</organism>
<proteinExistence type="predicted"/>
<keyword evidence="3" id="KW-1185">Reference proteome</keyword>
<dbReference type="GO" id="GO:0080030">
    <property type="term" value="F:methyl indole-3-acetate esterase activity"/>
    <property type="evidence" value="ECO:0007669"/>
    <property type="project" value="TreeGrafter"/>
</dbReference>
<comment type="caution">
    <text evidence="2">The sequence shown here is derived from an EMBL/GenBank/DDBJ whole genome shotgun (WGS) entry which is preliminary data.</text>
</comment>
<dbReference type="Proteomes" id="UP000467840">
    <property type="component" value="Chromosome 13"/>
</dbReference>
<dbReference type="GO" id="GO:0009696">
    <property type="term" value="P:salicylic acid metabolic process"/>
    <property type="evidence" value="ECO:0007669"/>
    <property type="project" value="TreeGrafter"/>
</dbReference>
<dbReference type="Pfam" id="PF00561">
    <property type="entry name" value="Abhydrolase_1"/>
    <property type="match status" value="1"/>
</dbReference>
<sequence length="216" mass="24223">MAVAHFVFIHTICHGAWVWHKLKPVLEAAGHKVTALDLVASGTDVRVIEDVGSFDGYSEPLLNFLETIPEGEKVILVGESCGGINVAIAADIYTDKIAAAVFHNSLMPDTVHGPSYVLDEDLELAKMLTRKGSTFQETLQKREPFTNEGYGSIKKIYIYGKEDKIMTKEFHQWQIQNYKPEKVYVVHNGGHKLMLSRTIELFKILQEVADEYASLN</sequence>
<dbReference type="Gene3D" id="3.40.50.1820">
    <property type="entry name" value="alpha/beta hydrolase"/>
    <property type="match status" value="2"/>
</dbReference>
<dbReference type="GO" id="GO:0009694">
    <property type="term" value="P:jasmonic acid metabolic process"/>
    <property type="evidence" value="ECO:0007669"/>
    <property type="project" value="TreeGrafter"/>
</dbReference>
<dbReference type="PANTHER" id="PTHR10992">
    <property type="entry name" value="METHYLESTERASE FAMILY MEMBER"/>
    <property type="match status" value="1"/>
</dbReference>
<protein>
    <recommendedName>
        <fullName evidence="1">AB hydrolase-1 domain-containing protein</fullName>
    </recommendedName>
</protein>
<dbReference type="InterPro" id="IPR029058">
    <property type="entry name" value="AB_hydrolase_fold"/>
</dbReference>
<dbReference type="SUPFAM" id="SSF53474">
    <property type="entry name" value="alpha/beta-Hydrolases"/>
    <property type="match status" value="1"/>
</dbReference>
<accession>A0A6A6KY51</accession>
<dbReference type="GO" id="GO:0080031">
    <property type="term" value="F:methyl salicylate esterase activity"/>
    <property type="evidence" value="ECO:0007669"/>
    <property type="project" value="TreeGrafter"/>
</dbReference>
<feature type="domain" description="AB hydrolase-1" evidence="1">
    <location>
        <begin position="5"/>
        <end position="111"/>
    </location>
</feature>
<name>A0A6A6KY51_HEVBR</name>
<dbReference type="GO" id="GO:0080032">
    <property type="term" value="F:methyl jasmonate esterase activity"/>
    <property type="evidence" value="ECO:0007669"/>
    <property type="project" value="TreeGrafter"/>
</dbReference>
<dbReference type="InterPro" id="IPR045889">
    <property type="entry name" value="MES/HNL"/>
</dbReference>
<dbReference type="PANTHER" id="PTHR10992:SF1078">
    <property type="entry name" value="AB HYDROLASE-1 DOMAIN-CONTAINING PROTEIN"/>
    <property type="match status" value="1"/>
</dbReference>
<evidence type="ECO:0000313" key="2">
    <source>
        <dbReference type="EMBL" id="KAF2293006.1"/>
    </source>
</evidence>
<evidence type="ECO:0000259" key="1">
    <source>
        <dbReference type="Pfam" id="PF00561"/>
    </source>
</evidence>
<evidence type="ECO:0000313" key="3">
    <source>
        <dbReference type="Proteomes" id="UP000467840"/>
    </source>
</evidence>